<gene>
    <name evidence="2" type="ORF">BK809_0001148</name>
</gene>
<proteinExistence type="predicted"/>
<organism evidence="2 3">
    <name type="scientific">Diplodia seriata</name>
    <dbReference type="NCBI Taxonomy" id="420778"/>
    <lineage>
        <taxon>Eukaryota</taxon>
        <taxon>Fungi</taxon>
        <taxon>Dikarya</taxon>
        <taxon>Ascomycota</taxon>
        <taxon>Pezizomycotina</taxon>
        <taxon>Dothideomycetes</taxon>
        <taxon>Dothideomycetes incertae sedis</taxon>
        <taxon>Botryosphaeriales</taxon>
        <taxon>Botryosphaeriaceae</taxon>
        <taxon>Diplodia</taxon>
    </lineage>
</organism>
<evidence type="ECO:0000313" key="3">
    <source>
        <dbReference type="Proteomes" id="UP000190776"/>
    </source>
</evidence>
<dbReference type="STRING" id="420778.A0A1S8B602"/>
<feature type="region of interest" description="Disordered" evidence="1">
    <location>
        <begin position="108"/>
        <end position="136"/>
    </location>
</feature>
<feature type="compositionally biased region" description="Basic and acidic residues" evidence="1">
    <location>
        <begin position="108"/>
        <end position="118"/>
    </location>
</feature>
<protein>
    <recommendedName>
        <fullName evidence="4">Ww rsp5 wwp</fullName>
    </recommendedName>
</protein>
<dbReference type="AlphaFoldDB" id="A0A1S8B602"/>
<feature type="compositionally biased region" description="Low complexity" evidence="1">
    <location>
        <begin position="1"/>
        <end position="19"/>
    </location>
</feature>
<dbReference type="Gene3D" id="2.20.70.10">
    <property type="match status" value="1"/>
</dbReference>
<dbReference type="OrthoDB" id="2367685at2759"/>
<comment type="caution">
    <text evidence="2">The sequence shown here is derived from an EMBL/GenBank/DDBJ whole genome shotgun (WGS) entry which is preliminary data.</text>
</comment>
<evidence type="ECO:0000256" key="1">
    <source>
        <dbReference type="SAM" id="MobiDB-lite"/>
    </source>
</evidence>
<sequence length="262" mass="29702">MAYQPPSSGAAPSTTAAAPLEKRQEILRVRSMEDEIRPLPAGWIRQLDYETDHQFFVDTRANPPRSTWDHPWDDRTYIKSIPKEERKQIVKQNRRDFVSTDAVAEKYDDGDDRADKEAAAAGKSSSTGNDDGEVHGLLKLGRRIKKKRQQNKALRDRDAARKAQLLEAHLATRRAALHAMRTGEPQFLRKDRDGKDFFIVPPSGIEQRKPVPLSAYGYNPYDNGDPNARFLRPQKKCKRSVYRYGATSPTYHGGVNGSIPFL</sequence>
<dbReference type="EMBL" id="MSZU01000113">
    <property type="protein sequence ID" value="OMP82957.1"/>
    <property type="molecule type" value="Genomic_DNA"/>
</dbReference>
<dbReference type="Proteomes" id="UP000190776">
    <property type="component" value="Unassembled WGS sequence"/>
</dbReference>
<evidence type="ECO:0000313" key="2">
    <source>
        <dbReference type="EMBL" id="OMP82957.1"/>
    </source>
</evidence>
<feature type="region of interest" description="Disordered" evidence="1">
    <location>
        <begin position="1"/>
        <end position="22"/>
    </location>
</feature>
<name>A0A1S8B602_9PEZI</name>
<reference evidence="2 3" key="1">
    <citation type="submission" date="2017-01" db="EMBL/GenBank/DDBJ databases">
        <title>Draft genome sequence of Diplodia seriata F98.1, a fungal species involved in grapevine trunk diseases.</title>
        <authorList>
            <person name="Robert-Siegwald G."/>
            <person name="Vallet J."/>
            <person name="Abou-Mansour E."/>
            <person name="Xu J."/>
            <person name="Rey P."/>
            <person name="Bertsch C."/>
            <person name="Rego C."/>
            <person name="Larignon P."/>
            <person name="Fontaine F."/>
            <person name="Lebrun M.-H."/>
        </authorList>
    </citation>
    <scope>NUCLEOTIDE SEQUENCE [LARGE SCALE GENOMIC DNA]</scope>
    <source>
        <strain evidence="2 3">F98.1</strain>
    </source>
</reference>
<accession>A0A1S8B602</accession>
<evidence type="ECO:0008006" key="4">
    <source>
        <dbReference type="Google" id="ProtNLM"/>
    </source>
</evidence>